<evidence type="ECO:0000313" key="3">
    <source>
        <dbReference type="Proteomes" id="UP000002366"/>
    </source>
</evidence>
<reference evidence="2 3" key="1">
    <citation type="journal article" date="2010" name="Stand. Genomic Sci.">
        <title>Complete genome sequence of Aminobacterium colombiense type strain (ALA-1).</title>
        <authorList>
            <person name="Chertkov O."/>
            <person name="Sikorski J."/>
            <person name="Brambilla E."/>
            <person name="Lapidus A."/>
            <person name="Copeland A."/>
            <person name="Glavina Del Rio T."/>
            <person name="Nolan M."/>
            <person name="Lucas S."/>
            <person name="Tice H."/>
            <person name="Cheng J.F."/>
            <person name="Han C."/>
            <person name="Detter J.C."/>
            <person name="Bruce D."/>
            <person name="Tapia R."/>
            <person name="Goodwin L."/>
            <person name="Pitluck S."/>
            <person name="Liolios K."/>
            <person name="Ivanova N."/>
            <person name="Mavromatis K."/>
            <person name="Ovchinnikova G."/>
            <person name="Pati A."/>
            <person name="Chen A."/>
            <person name="Palaniappan K."/>
            <person name="Land M."/>
            <person name="Hauser L."/>
            <person name="Chang Y.J."/>
            <person name="Jeffries C.D."/>
            <person name="Spring S."/>
            <person name="Rohde M."/>
            <person name="Goker M."/>
            <person name="Bristow J."/>
            <person name="Eisen J.A."/>
            <person name="Markowitz V."/>
            <person name="Hugenholtz P."/>
            <person name="Kyrpides N.C."/>
            <person name="Klenk H.P."/>
        </authorList>
    </citation>
    <scope>NUCLEOTIDE SEQUENCE [LARGE SCALE GENOMIC DNA]</scope>
    <source>
        <strain evidence="3">DSM 12261 / ALA-1</strain>
    </source>
</reference>
<dbReference type="NCBIfam" id="TIGR00654">
    <property type="entry name" value="PhzF_family"/>
    <property type="match status" value="1"/>
</dbReference>
<dbReference type="PIRSF" id="PIRSF016184">
    <property type="entry name" value="PhzC_PhzF"/>
    <property type="match status" value="1"/>
</dbReference>
<dbReference type="SUPFAM" id="SSF54506">
    <property type="entry name" value="Diaminopimelate epimerase-like"/>
    <property type="match status" value="1"/>
</dbReference>
<dbReference type="GO" id="GO:0016853">
    <property type="term" value="F:isomerase activity"/>
    <property type="evidence" value="ECO:0007669"/>
    <property type="project" value="TreeGrafter"/>
</dbReference>
<accession>D5ECD4</accession>
<dbReference type="Proteomes" id="UP000002366">
    <property type="component" value="Chromosome"/>
</dbReference>
<dbReference type="EMBL" id="CP001997">
    <property type="protein sequence ID" value="ADE56216.1"/>
    <property type="molecule type" value="Genomic_DNA"/>
</dbReference>
<dbReference type="eggNOG" id="COG0384">
    <property type="taxonomic scope" value="Bacteria"/>
</dbReference>
<dbReference type="Gene3D" id="3.10.310.10">
    <property type="entry name" value="Diaminopimelate Epimerase, Chain A, domain 1"/>
    <property type="match status" value="2"/>
</dbReference>
<dbReference type="STRING" id="572547.Amico_0068"/>
<dbReference type="PANTHER" id="PTHR13774">
    <property type="entry name" value="PHENAZINE BIOSYNTHESIS PROTEIN"/>
    <property type="match status" value="1"/>
</dbReference>
<dbReference type="AlphaFoldDB" id="D5ECD4"/>
<organism evidence="2 3">
    <name type="scientific">Aminobacterium colombiense (strain DSM 12261 / ALA-1)</name>
    <dbReference type="NCBI Taxonomy" id="572547"/>
    <lineage>
        <taxon>Bacteria</taxon>
        <taxon>Thermotogati</taxon>
        <taxon>Synergistota</taxon>
        <taxon>Synergistia</taxon>
        <taxon>Synergistales</taxon>
        <taxon>Aminobacteriaceae</taxon>
        <taxon>Aminobacterium</taxon>
    </lineage>
</organism>
<dbReference type="KEGG" id="aco:Amico_0068"/>
<dbReference type="PANTHER" id="PTHR13774:SF32">
    <property type="entry name" value="ANTISENSE-ENHANCING SEQUENCE 1"/>
    <property type="match status" value="1"/>
</dbReference>
<dbReference type="RefSeq" id="WP_013047482.1">
    <property type="nucleotide sequence ID" value="NC_014011.1"/>
</dbReference>
<dbReference type="OrthoDB" id="9788221at2"/>
<dbReference type="Pfam" id="PF02567">
    <property type="entry name" value="PhzC-PhzF"/>
    <property type="match status" value="1"/>
</dbReference>
<evidence type="ECO:0000313" key="2">
    <source>
        <dbReference type="EMBL" id="ADE56216.1"/>
    </source>
</evidence>
<dbReference type="GO" id="GO:0005737">
    <property type="term" value="C:cytoplasm"/>
    <property type="evidence" value="ECO:0007669"/>
    <property type="project" value="TreeGrafter"/>
</dbReference>
<keyword evidence="3" id="KW-1185">Reference proteome</keyword>
<dbReference type="HOGENOM" id="CLU_048756_0_1_0"/>
<feature type="active site" evidence="1">
    <location>
        <position position="47"/>
    </location>
</feature>
<name>D5ECD4_AMICL</name>
<evidence type="ECO:0000256" key="1">
    <source>
        <dbReference type="PIRSR" id="PIRSR016184-1"/>
    </source>
</evidence>
<gene>
    <name evidence="2" type="ordered locus">Amico_0068</name>
</gene>
<sequence length="292" mass="32111">MKKHEFYIVDVFAEKKYSGNQLAVVLGAGDLSKEDMESITREMNYSETTFILNHSPVNGGYPARIFTPGGEVPFAGHPTLGTAAVIAREIAPGNPDFITLNLQVGPIPVMRKDHLYIMKQNQPEFGPVYPPEDLARVLSIDAKEIETGAPVQWVSTGLPTVIVPLKRREVLSRICINRNEYEDFIERMGKVAISIYCKEPIHRHNHLHVRVLTSCFGVEEDPATGSSGGCLAAYLVRHKVMGASVIEDVRVEQGYSLQRPSLLFLSASDQDGGKIDVHVGGSVIFVAKGELI</sequence>
<protein>
    <submittedName>
        <fullName evidence="2">Phenazine biosynthesis protein PhzF family</fullName>
    </submittedName>
</protein>
<proteinExistence type="predicted"/>
<dbReference type="InterPro" id="IPR003719">
    <property type="entry name" value="Phenazine_PhzF-like"/>
</dbReference>